<dbReference type="Pfam" id="PF05901">
    <property type="entry name" value="Excalibur"/>
    <property type="match status" value="1"/>
</dbReference>
<gene>
    <name evidence="3" type="ORF">LU297_09740</name>
</gene>
<organism evidence="3 4">
    <name type="scientific">Moraxella nasicaprae</name>
    <dbReference type="NCBI Taxonomy" id="2904122"/>
    <lineage>
        <taxon>Bacteria</taxon>
        <taxon>Pseudomonadati</taxon>
        <taxon>Pseudomonadota</taxon>
        <taxon>Gammaproteobacteria</taxon>
        <taxon>Moraxellales</taxon>
        <taxon>Moraxellaceae</taxon>
        <taxon>Moraxella</taxon>
    </lineage>
</organism>
<evidence type="ECO:0000313" key="4">
    <source>
        <dbReference type="Proteomes" id="UP001063782"/>
    </source>
</evidence>
<feature type="domain" description="Excalibur calcium-binding" evidence="2">
    <location>
        <begin position="21"/>
        <end position="62"/>
    </location>
</feature>
<feature type="signal peptide" evidence="1">
    <location>
        <begin position="1"/>
        <end position="21"/>
    </location>
</feature>
<dbReference type="SMART" id="SM00894">
    <property type="entry name" value="Excalibur"/>
    <property type="match status" value="1"/>
</dbReference>
<evidence type="ECO:0000259" key="2">
    <source>
        <dbReference type="SMART" id="SM00894"/>
    </source>
</evidence>
<accession>A0ABY6F412</accession>
<dbReference type="Proteomes" id="UP001063782">
    <property type="component" value="Chromosome"/>
</dbReference>
<keyword evidence="4" id="KW-1185">Reference proteome</keyword>
<proteinExistence type="predicted"/>
<dbReference type="RefSeq" id="WP_263076322.1">
    <property type="nucleotide sequence ID" value="NZ_CP089977.1"/>
</dbReference>
<dbReference type="EMBL" id="CP089977">
    <property type="protein sequence ID" value="UXZ04826.1"/>
    <property type="molecule type" value="Genomic_DNA"/>
</dbReference>
<protein>
    <submittedName>
        <fullName evidence="3">Excalibur calcium-binding domain-containing protein</fullName>
    </submittedName>
</protein>
<dbReference type="InterPro" id="IPR008613">
    <property type="entry name" value="Excalibur_Ca-bd_domain"/>
</dbReference>
<keyword evidence="1" id="KW-0732">Signal</keyword>
<evidence type="ECO:0000313" key="3">
    <source>
        <dbReference type="EMBL" id="UXZ04826.1"/>
    </source>
</evidence>
<feature type="chain" id="PRO_5045897297" evidence="1">
    <location>
        <begin position="22"/>
        <end position="78"/>
    </location>
</feature>
<reference evidence="3" key="1">
    <citation type="submission" date="2021-12" db="EMBL/GenBank/DDBJ databases">
        <title>taxonomy of Moraxella sp. ZY201224.</title>
        <authorList>
            <person name="Li F."/>
        </authorList>
    </citation>
    <scope>NUCLEOTIDE SEQUENCE</scope>
    <source>
        <strain evidence="3">ZY201224</strain>
    </source>
</reference>
<sequence>MKLVHLLLPLAVLAISQPAFAAKKCSDFKTQQEAQAHYEKLKKAGKTGWKSLDRDGDGRACDCLPGGSGKNCPTKGKK</sequence>
<name>A0ABY6F412_9GAMM</name>
<evidence type="ECO:0000256" key="1">
    <source>
        <dbReference type="SAM" id="SignalP"/>
    </source>
</evidence>